<dbReference type="GO" id="GO:0005886">
    <property type="term" value="C:plasma membrane"/>
    <property type="evidence" value="ECO:0007669"/>
    <property type="project" value="UniProtKB-SubCell"/>
</dbReference>
<gene>
    <name evidence="9" type="ORF">BBG48_003895</name>
</gene>
<evidence type="ECO:0000256" key="2">
    <source>
        <dbReference type="ARBA" id="ARBA00010323"/>
    </source>
</evidence>
<evidence type="ECO:0000313" key="10">
    <source>
        <dbReference type="Proteomes" id="UP000093352"/>
    </source>
</evidence>
<evidence type="ECO:0000256" key="1">
    <source>
        <dbReference type="ARBA" id="ARBA00004651"/>
    </source>
</evidence>
<feature type="transmembrane region" description="Helical" evidence="8">
    <location>
        <begin position="78"/>
        <end position="101"/>
    </location>
</feature>
<dbReference type="PIRSF" id="PIRSF500217">
    <property type="entry name" value="AlgI"/>
    <property type="match status" value="1"/>
</dbReference>
<keyword evidence="6 7" id="KW-0472">Membrane</keyword>
<dbReference type="InterPro" id="IPR004299">
    <property type="entry name" value="MBOAT_fam"/>
</dbReference>
<protein>
    <submittedName>
        <fullName evidence="9">MBOAT family protein</fullName>
    </submittedName>
</protein>
<feature type="transmembrane region" description="Helical" evidence="8">
    <location>
        <begin position="221"/>
        <end position="240"/>
    </location>
</feature>
<keyword evidence="10" id="KW-1185">Reference proteome</keyword>
<dbReference type="GO" id="GO:0016746">
    <property type="term" value="F:acyltransferase activity"/>
    <property type="evidence" value="ECO:0007669"/>
    <property type="project" value="UniProtKB-KW"/>
</dbReference>
<feature type="transmembrane region" description="Helical" evidence="8">
    <location>
        <begin position="302"/>
        <end position="319"/>
    </location>
</feature>
<dbReference type="InterPro" id="IPR051085">
    <property type="entry name" value="MB_O-acyltransferase"/>
</dbReference>
<dbReference type="GO" id="GO:0042121">
    <property type="term" value="P:alginic acid biosynthetic process"/>
    <property type="evidence" value="ECO:0007669"/>
    <property type="project" value="InterPro"/>
</dbReference>
<evidence type="ECO:0000313" key="9">
    <source>
        <dbReference type="EMBL" id="RDY21503.1"/>
    </source>
</evidence>
<dbReference type="Pfam" id="PF03062">
    <property type="entry name" value="MBOAT"/>
    <property type="match status" value="1"/>
</dbReference>
<feature type="transmembrane region" description="Helical" evidence="8">
    <location>
        <begin position="438"/>
        <end position="460"/>
    </location>
</feature>
<proteinExistence type="inferred from homology"/>
<keyword evidence="3 7" id="KW-1003">Cell membrane</keyword>
<feature type="transmembrane region" description="Helical" evidence="8">
    <location>
        <begin position="355"/>
        <end position="373"/>
    </location>
</feature>
<dbReference type="InterPro" id="IPR028362">
    <property type="entry name" value="AlgI"/>
</dbReference>
<dbReference type="InterPro" id="IPR024194">
    <property type="entry name" value="Ac/AlaTfrase_AlgI/DltB"/>
</dbReference>
<dbReference type="Proteomes" id="UP000093352">
    <property type="component" value="Unassembled WGS sequence"/>
</dbReference>
<dbReference type="EMBL" id="MBEW02000006">
    <property type="protein sequence ID" value="RDY21503.1"/>
    <property type="molecule type" value="Genomic_DNA"/>
</dbReference>
<feature type="transmembrane region" description="Helical" evidence="8">
    <location>
        <begin position="7"/>
        <end position="23"/>
    </location>
</feature>
<evidence type="ECO:0000256" key="3">
    <source>
        <dbReference type="ARBA" id="ARBA00022475"/>
    </source>
</evidence>
<evidence type="ECO:0000256" key="8">
    <source>
        <dbReference type="SAM" id="Phobius"/>
    </source>
</evidence>
<dbReference type="STRING" id="1871336.BBG48_02155"/>
<comment type="subcellular location">
    <subcellularLocation>
        <location evidence="1">Cell membrane</location>
        <topology evidence="1">Multi-pass membrane protein</topology>
    </subcellularLocation>
</comment>
<evidence type="ECO:0000256" key="5">
    <source>
        <dbReference type="ARBA" id="ARBA00022989"/>
    </source>
</evidence>
<dbReference type="PANTHER" id="PTHR13285:SF18">
    <property type="entry name" value="PROTEIN-CYSTEINE N-PALMITOYLTRANSFERASE RASP"/>
    <property type="match status" value="1"/>
</dbReference>
<accession>A0A371ILX5</accession>
<dbReference type="PANTHER" id="PTHR13285">
    <property type="entry name" value="ACYLTRANSFERASE"/>
    <property type="match status" value="1"/>
</dbReference>
<feature type="transmembrane region" description="Helical" evidence="8">
    <location>
        <begin position="48"/>
        <end position="66"/>
    </location>
</feature>
<dbReference type="AlphaFoldDB" id="A0A371ILX5"/>
<keyword evidence="7" id="KW-0808">Transferase</keyword>
<comment type="caution">
    <text evidence="9">The sequence shown here is derived from an EMBL/GenBank/DDBJ whole genome shotgun (WGS) entry which is preliminary data.</text>
</comment>
<organism evidence="9 10">
    <name type="scientific">Criibacterium bergeronii</name>
    <dbReference type="NCBI Taxonomy" id="1871336"/>
    <lineage>
        <taxon>Bacteria</taxon>
        <taxon>Bacillati</taxon>
        <taxon>Bacillota</taxon>
        <taxon>Clostridia</taxon>
        <taxon>Peptostreptococcales</taxon>
        <taxon>Filifactoraceae</taxon>
        <taxon>Criibacterium</taxon>
    </lineage>
</organism>
<keyword evidence="4 8" id="KW-0812">Transmembrane</keyword>
<feature type="transmembrane region" description="Helical" evidence="8">
    <location>
        <begin position="143"/>
        <end position="163"/>
    </location>
</feature>
<keyword evidence="5 8" id="KW-1133">Transmembrane helix</keyword>
<reference evidence="9 10" key="1">
    <citation type="journal article" date="2016" name="Genome Announc.">
        <title>Draft Genome Sequence of Criibacterium bergeronii gen. nov., sp. nov., Strain CCRI-22567T, Isolated from a Vaginal Sample from a Woman with Bacterial Vaginosis.</title>
        <authorList>
            <person name="Maheux A.F."/>
            <person name="Berube E."/>
            <person name="Boudreau D.K."/>
            <person name="Raymond F."/>
            <person name="Corbeil J."/>
            <person name="Roy P.H."/>
            <person name="Boissinot M."/>
            <person name="Omar R.F."/>
        </authorList>
    </citation>
    <scope>NUCLEOTIDE SEQUENCE [LARGE SCALE GENOMIC DNA]</scope>
    <source>
        <strain evidence="9 10">CCRI-22567</strain>
    </source>
</reference>
<feature type="transmembrane region" description="Helical" evidence="8">
    <location>
        <begin position="325"/>
        <end position="343"/>
    </location>
</feature>
<name>A0A371ILX5_9FIRM</name>
<comment type="similarity">
    <text evidence="2 7">Belongs to the membrane-bound acyltransferase family.</text>
</comment>
<sequence length="472" mass="54516">MVFSSLFFVYVFLPLNLFFYHFSKDIEKKNIVMLTFSLVFYSWNGPKYLFLLLFMTLVSYIGAILIENSYHKKKRYLVLTIAISLLILGYFKYLGFFAGIAQTFVKAVPIPNIILPIGISFYTFQLISYVVDVYRGEVEAQKSYLLLLLYVSMFHQCIAGPIVRYSDIRHDILYRKKDYDEIREGVRRFCYGLAKKAILANGIAVVADSLLLTNDVTALKAVPVAGLWLGALAFTFQIYFDFSAYSDMAIGMGLMTGFHYKENFNLPYTSASVTEFWRRWHISLSSFFRDYVYIPLGGNRSGNVLINLFVVWFLTGMWHGASFNYIFWGLYYFIFIVIERLFLNKILKNTPRFFGVMYTFLVVVIGWVLFKFEDLNALSIAFKGLFGLNGNELFSAQTGILIKNNIFLIIICIFAASSLPSKIRAFFDSSRNFVLKDFLIPLYSNLFPWVLLLVSSLALIGNSYNPFLYFQF</sequence>
<evidence type="ECO:0000256" key="4">
    <source>
        <dbReference type="ARBA" id="ARBA00022692"/>
    </source>
</evidence>
<feature type="transmembrane region" description="Helical" evidence="8">
    <location>
        <begin position="113"/>
        <end position="131"/>
    </location>
</feature>
<evidence type="ECO:0000256" key="6">
    <source>
        <dbReference type="ARBA" id="ARBA00023136"/>
    </source>
</evidence>
<keyword evidence="7" id="KW-0012">Acyltransferase</keyword>
<evidence type="ECO:0000256" key="7">
    <source>
        <dbReference type="PIRNR" id="PIRNR016636"/>
    </source>
</evidence>
<feature type="transmembrane region" description="Helical" evidence="8">
    <location>
        <begin position="393"/>
        <end position="417"/>
    </location>
</feature>
<dbReference type="PIRSF" id="PIRSF016636">
    <property type="entry name" value="AlgI_DltB"/>
    <property type="match status" value="1"/>
</dbReference>